<keyword evidence="7" id="KW-1185">Reference proteome</keyword>
<feature type="modified residue" description="N6-(pyridoxal phosphate)lysine" evidence="2 3">
    <location>
        <position position="36"/>
    </location>
</feature>
<dbReference type="PANTHER" id="PTHR10146">
    <property type="entry name" value="PROLINE SYNTHETASE CO-TRANSCRIBED BACTERIAL HOMOLOG PROTEIN"/>
    <property type="match status" value="1"/>
</dbReference>
<evidence type="ECO:0000256" key="2">
    <source>
        <dbReference type="HAMAP-Rule" id="MF_03225"/>
    </source>
</evidence>
<keyword evidence="1 2" id="KW-0663">Pyridoxal phosphate</keyword>
<proteinExistence type="inferred from homology"/>
<dbReference type="GO" id="GO:0030170">
    <property type="term" value="F:pyridoxal phosphate binding"/>
    <property type="evidence" value="ECO:0007669"/>
    <property type="project" value="UniProtKB-UniRule"/>
</dbReference>
<dbReference type="InterPro" id="IPR029066">
    <property type="entry name" value="PLP-binding_barrel"/>
</dbReference>
<feature type="domain" description="Alanine racemase N-terminal" evidence="5">
    <location>
        <begin position="23"/>
        <end position="252"/>
    </location>
</feature>
<sequence>MSAIAANLAECRARVAAAATAAARAPEQVRLVAVSKTKPVEDLMVAYNEGQRHFGENLAHTSTLYRLHPPLPLLYRMSQVQELVDKAAQMPSDIQWHFIGTLQSNKCKLVAVIPNLFAVETVDGIKKADTLHKALVQAQRATPLNVFVQLNTSGEESKGGILPTETLQVATHILEKCPTLKLAGLMTIGSPGRDATGGPNPDFKCLSDCRDLIKAAHGIDLELSMGMSDDFEHAIEMGSTNVRVGSVIFGARAGKV</sequence>
<evidence type="ECO:0000259" key="5">
    <source>
        <dbReference type="Pfam" id="PF01168"/>
    </source>
</evidence>
<dbReference type="CDD" id="cd06822">
    <property type="entry name" value="PLPDE_III_YBL036c_euk"/>
    <property type="match status" value="1"/>
</dbReference>
<dbReference type="PIRSF" id="PIRSF004848">
    <property type="entry name" value="YBL036c_PLPDEIII"/>
    <property type="match status" value="1"/>
</dbReference>
<dbReference type="InterPro" id="IPR011078">
    <property type="entry name" value="PyrdxlP_homeostasis"/>
</dbReference>
<dbReference type="EMBL" id="QEAP01000028">
    <property type="protein sequence ID" value="TPX77113.1"/>
    <property type="molecule type" value="Genomic_DNA"/>
</dbReference>
<comment type="function">
    <text evidence="2">Pyridoxal 5'-phosphate (PLP)-binding protein, which may be involved in intracellular homeostatic regulation of pyridoxal 5'-phosphate (PLP), the active form of vitamin B6.</text>
</comment>
<dbReference type="HAMAP" id="MF_02087">
    <property type="entry name" value="PLP_homeostasis"/>
    <property type="match status" value="1"/>
</dbReference>
<evidence type="ECO:0000313" key="6">
    <source>
        <dbReference type="EMBL" id="TPX77113.1"/>
    </source>
</evidence>
<name>A0A507FLH2_9FUNG</name>
<evidence type="ECO:0000313" key="7">
    <source>
        <dbReference type="Proteomes" id="UP000320333"/>
    </source>
</evidence>
<dbReference type="AlphaFoldDB" id="A0A507FLH2"/>
<evidence type="ECO:0000256" key="3">
    <source>
        <dbReference type="PIRSR" id="PIRSR004848-1"/>
    </source>
</evidence>
<dbReference type="InterPro" id="IPR001608">
    <property type="entry name" value="Ala_racemase_N"/>
</dbReference>
<dbReference type="SUPFAM" id="SSF51419">
    <property type="entry name" value="PLP-binding barrel"/>
    <property type="match status" value="1"/>
</dbReference>
<accession>A0A507FLH2</accession>
<reference evidence="6 7" key="1">
    <citation type="journal article" date="2019" name="Sci. Rep.">
        <title>Comparative genomics of chytrid fungi reveal insights into the obligate biotrophic and pathogenic lifestyle of Synchytrium endobioticum.</title>
        <authorList>
            <person name="van de Vossenberg B.T.L.H."/>
            <person name="Warris S."/>
            <person name="Nguyen H.D.T."/>
            <person name="van Gent-Pelzer M.P.E."/>
            <person name="Joly D.L."/>
            <person name="van de Geest H.C."/>
            <person name="Bonants P.J.M."/>
            <person name="Smith D.S."/>
            <person name="Levesque C.A."/>
            <person name="van der Lee T.A.J."/>
        </authorList>
    </citation>
    <scope>NUCLEOTIDE SEQUENCE [LARGE SCALE GENOMIC DNA]</scope>
    <source>
        <strain evidence="6 7">CBS 675.73</strain>
    </source>
</reference>
<dbReference type="Gene3D" id="3.20.20.10">
    <property type="entry name" value="Alanine racemase"/>
    <property type="match status" value="2"/>
</dbReference>
<evidence type="ECO:0000256" key="1">
    <source>
        <dbReference type="ARBA" id="ARBA00022898"/>
    </source>
</evidence>
<dbReference type="PROSITE" id="PS01211">
    <property type="entry name" value="UPF0001"/>
    <property type="match status" value="1"/>
</dbReference>
<dbReference type="Pfam" id="PF01168">
    <property type="entry name" value="Ala_racemase_N"/>
    <property type="match status" value="1"/>
</dbReference>
<comment type="cofactor">
    <cofactor evidence="3">
        <name>pyridoxal 5'-phosphate</name>
        <dbReference type="ChEBI" id="CHEBI:597326"/>
    </cofactor>
</comment>
<dbReference type="NCBIfam" id="TIGR00044">
    <property type="entry name" value="YggS family pyridoxal phosphate-dependent enzyme"/>
    <property type="match status" value="1"/>
</dbReference>
<protein>
    <recommendedName>
        <fullName evidence="2">Pyridoxal phosphate homeostasis protein</fullName>
        <shortName evidence="2">PLP homeostasis protein</shortName>
    </recommendedName>
</protein>
<gene>
    <name evidence="6" type="ORF">CcCBS67573_g01625</name>
</gene>
<comment type="similarity">
    <text evidence="2 4">Belongs to the pyridoxal phosphate-binding protein YggS/PROSC family.</text>
</comment>
<evidence type="ECO:0000256" key="4">
    <source>
        <dbReference type="RuleBase" id="RU004514"/>
    </source>
</evidence>
<dbReference type="Proteomes" id="UP000320333">
    <property type="component" value="Unassembled WGS sequence"/>
</dbReference>
<dbReference type="PANTHER" id="PTHR10146:SF14">
    <property type="entry name" value="PYRIDOXAL PHOSPHATE HOMEOSTASIS PROTEIN"/>
    <property type="match status" value="1"/>
</dbReference>
<dbReference type="STRING" id="246404.A0A507FLH2"/>
<dbReference type="OrthoDB" id="10264196at2759"/>
<comment type="caution">
    <text evidence="6">The sequence shown here is derived from an EMBL/GenBank/DDBJ whole genome shotgun (WGS) entry which is preliminary data.</text>
</comment>
<organism evidence="6 7">
    <name type="scientific">Chytriomyces confervae</name>
    <dbReference type="NCBI Taxonomy" id="246404"/>
    <lineage>
        <taxon>Eukaryota</taxon>
        <taxon>Fungi</taxon>
        <taxon>Fungi incertae sedis</taxon>
        <taxon>Chytridiomycota</taxon>
        <taxon>Chytridiomycota incertae sedis</taxon>
        <taxon>Chytridiomycetes</taxon>
        <taxon>Chytridiales</taxon>
        <taxon>Chytriomycetaceae</taxon>
        <taxon>Chytriomyces</taxon>
    </lineage>
</organism>